<feature type="transmembrane region" description="Helical" evidence="7">
    <location>
        <begin position="233"/>
        <end position="254"/>
    </location>
</feature>
<evidence type="ECO:0000256" key="4">
    <source>
        <dbReference type="ARBA" id="ARBA00022692"/>
    </source>
</evidence>
<comment type="similarity">
    <text evidence="2">Belongs to the polysaccharide synthase family.</text>
</comment>
<sequence length="489" mass="55713">MSRLKRKILGGVFWTTTESVFNRSFDLIIQFLLAKLLFPEDFGVVGMAIVFVSFLQVVNDLGFGNALIQKKNMLLTKSHHSTAFWSGLVWSVCLLLLIYFVISPFIAAFYNEPILIKIVPALSITLLTSSLSVVQRARLTKQMQFKKLAVINSISNIIAGSLAFFLAFKGLGVWALVCYSVIKSVILVPLSFLASEWSPRLNWSEEHFKEIFGFGIFTTGTSIANVVAQKSDYLLVGKFLGATTLGYYAFAFLLTNTLRSQIAGVINKVMFPVYVTMQDEPEKLITTYLRTLSVNMMLVYPIILLIYLFAEYFLILFFGAKWTHSVPLIKILCISVFIQMWVNSNQALFRSFGRVRLEFNLQLVKSFLFFVPCIFFGIYSNGVSGAAWGFTVATLLSALLTFVYLKRIFRFPLNQYLAVLKVPLSLLLACGGSSMVLLNFIDWPFILLFYLLSVAIFFVLFAKREVRFMYQLIKHRNLTFMDEELKREY</sequence>
<evidence type="ECO:0000313" key="9">
    <source>
        <dbReference type="Proteomes" id="UP000515514"/>
    </source>
</evidence>
<gene>
    <name evidence="8" type="ORF">ALE3EI_2418</name>
</gene>
<feature type="transmembrane region" description="Helical" evidence="7">
    <location>
        <begin position="174"/>
        <end position="195"/>
    </location>
</feature>
<feature type="transmembrane region" description="Helical" evidence="7">
    <location>
        <begin position="44"/>
        <end position="63"/>
    </location>
</feature>
<accession>A0A7G8PX90</accession>
<dbReference type="PANTHER" id="PTHR30250:SF10">
    <property type="entry name" value="LIPOPOLYSACCHARIDE BIOSYNTHESIS PROTEIN WZXC"/>
    <property type="match status" value="1"/>
</dbReference>
<feature type="transmembrane region" description="Helical" evidence="7">
    <location>
        <begin position="20"/>
        <end position="38"/>
    </location>
</feature>
<keyword evidence="4 7" id="KW-0812">Transmembrane</keyword>
<feature type="transmembrane region" description="Helical" evidence="7">
    <location>
        <begin position="386"/>
        <end position="405"/>
    </location>
</feature>
<dbReference type="EMBL" id="CP052909">
    <property type="protein sequence ID" value="QNJ98956.1"/>
    <property type="molecule type" value="Genomic_DNA"/>
</dbReference>
<keyword evidence="6 7" id="KW-0472">Membrane</keyword>
<evidence type="ECO:0000256" key="5">
    <source>
        <dbReference type="ARBA" id="ARBA00022989"/>
    </source>
</evidence>
<dbReference type="GO" id="GO:0005886">
    <property type="term" value="C:plasma membrane"/>
    <property type="evidence" value="ECO:0007669"/>
    <property type="project" value="UniProtKB-SubCell"/>
</dbReference>
<feature type="transmembrane region" description="Helical" evidence="7">
    <location>
        <begin position="443"/>
        <end position="462"/>
    </location>
</feature>
<keyword evidence="9" id="KW-1185">Reference proteome</keyword>
<protein>
    <submittedName>
        <fullName evidence="8">Polysaccharide biosynthesis protein</fullName>
    </submittedName>
</protein>
<proteinExistence type="inferred from homology"/>
<evidence type="ECO:0000256" key="7">
    <source>
        <dbReference type="SAM" id="Phobius"/>
    </source>
</evidence>
<dbReference type="KEGG" id="alti:ALE3EI_2418"/>
<feature type="transmembrane region" description="Helical" evidence="7">
    <location>
        <begin position="114"/>
        <end position="137"/>
    </location>
</feature>
<evidence type="ECO:0000256" key="1">
    <source>
        <dbReference type="ARBA" id="ARBA00004651"/>
    </source>
</evidence>
<evidence type="ECO:0000256" key="3">
    <source>
        <dbReference type="ARBA" id="ARBA00022475"/>
    </source>
</evidence>
<feature type="transmembrane region" description="Helical" evidence="7">
    <location>
        <begin position="324"/>
        <end position="342"/>
    </location>
</feature>
<organism evidence="8 9">
    <name type="scientific">Constantimarinum furrinae</name>
    <dbReference type="NCBI Taxonomy" id="2562285"/>
    <lineage>
        <taxon>Bacteria</taxon>
        <taxon>Pseudomonadati</taxon>
        <taxon>Bacteroidota</taxon>
        <taxon>Flavobacteriia</taxon>
        <taxon>Flavobacteriales</taxon>
        <taxon>Flavobacteriaceae</taxon>
        <taxon>Altibacter/Constantimarinum group</taxon>
        <taxon>Constantimarinum</taxon>
    </lineage>
</organism>
<evidence type="ECO:0000256" key="6">
    <source>
        <dbReference type="ARBA" id="ARBA00023136"/>
    </source>
</evidence>
<dbReference type="Pfam" id="PF13440">
    <property type="entry name" value="Polysacc_synt_3"/>
    <property type="match status" value="1"/>
</dbReference>
<feature type="transmembrane region" description="Helical" evidence="7">
    <location>
        <begin position="363"/>
        <end position="380"/>
    </location>
</feature>
<dbReference type="Proteomes" id="UP000515514">
    <property type="component" value="Chromosome"/>
</dbReference>
<feature type="transmembrane region" description="Helical" evidence="7">
    <location>
        <begin position="83"/>
        <end position="102"/>
    </location>
</feature>
<feature type="transmembrane region" description="Helical" evidence="7">
    <location>
        <begin position="417"/>
        <end position="437"/>
    </location>
</feature>
<dbReference type="InterPro" id="IPR050833">
    <property type="entry name" value="Poly_Biosynth_Transport"/>
</dbReference>
<dbReference type="AlphaFoldDB" id="A0A7G8PX90"/>
<reference evidence="8 9" key="1">
    <citation type="submission" date="2020-04" db="EMBL/GenBank/DDBJ databases">
        <title>Genome sequence of Altibacter aquimarinus strain ALE3EI.</title>
        <authorList>
            <person name="Oh H.-M."/>
            <person name="Jang D."/>
        </authorList>
    </citation>
    <scope>NUCLEOTIDE SEQUENCE [LARGE SCALE GENOMIC DNA]</scope>
    <source>
        <strain evidence="8 9">ALE3EI</strain>
    </source>
</reference>
<evidence type="ECO:0000313" key="8">
    <source>
        <dbReference type="EMBL" id="QNJ98956.1"/>
    </source>
</evidence>
<dbReference type="PANTHER" id="PTHR30250">
    <property type="entry name" value="PST FAMILY PREDICTED COLANIC ACID TRANSPORTER"/>
    <property type="match status" value="1"/>
</dbReference>
<dbReference type="RefSeq" id="WP_186989037.1">
    <property type="nucleotide sequence ID" value="NZ_CP052909.1"/>
</dbReference>
<evidence type="ECO:0000256" key="2">
    <source>
        <dbReference type="ARBA" id="ARBA00007430"/>
    </source>
</evidence>
<keyword evidence="5 7" id="KW-1133">Transmembrane helix</keyword>
<dbReference type="CDD" id="cd13127">
    <property type="entry name" value="MATE_tuaB_like"/>
    <property type="match status" value="1"/>
</dbReference>
<feature type="transmembrane region" description="Helical" evidence="7">
    <location>
        <begin position="298"/>
        <end position="318"/>
    </location>
</feature>
<keyword evidence="3" id="KW-1003">Cell membrane</keyword>
<feature type="transmembrane region" description="Helical" evidence="7">
    <location>
        <begin position="149"/>
        <end position="168"/>
    </location>
</feature>
<name>A0A7G8PX90_9FLAO</name>
<comment type="subcellular location">
    <subcellularLocation>
        <location evidence="1">Cell membrane</location>
        <topology evidence="1">Multi-pass membrane protein</topology>
    </subcellularLocation>
</comment>
<feature type="transmembrane region" description="Helical" evidence="7">
    <location>
        <begin position="207"/>
        <end position="227"/>
    </location>
</feature>